<sequence length="1332" mass="147295">MAPTLPLSLSPHVCILSTPDLNEVLEKSSLPPLQNILQSFSPLPKVTTRTSSLMSIPHDSFALRFSDLIDVEEACLEDEEQRTSRTIDWMTARIGKRCGKWVQDTELMGDKETTRTPWWDELRRCAEGDFVPSKAESWNHPVALILAVSTTSPNPLQAITALHARNVQFPAWVDTNFLRYTLIIHPQNSNLSDEEATALHNAVKRQFGLHSYLLPLVLPKAPPSPVPVPALMPRLPPPPSPDSPPHHSSIPSPPLTPGNLTAVNTLRMEERDIQQTARFTREFLVMSLIPWMEKCVAEWNENFSSTRRLPSRLFSSTRRLFGSQISSSAHTPPISASTASLPGRASISSGLAPPSQQRRLAEFSTILGDFKLAVVVWEALRKESKGGSDILPLLLTPGPTVPLHVQTAISSIYSFTSDLPPHAQLRGLSYAVRWEAGIAPSDFVSPMLEGERWLVWAASNAEEAPLALLLAHAALLSAKKGAWRRAALWYVLAATRLEKCGIKPLTMYFLRKAQDIYRIKPPKELSPSFWESEGKSPSSMEGLEDIMSGIEHPLGRLLYTTGDVSGAVKLFLGLLRGSAAFSSSGSLMLDDGTTKIPNDKLYLDDFKVAYNYWKSTNPDQAFNANLQIPLKLCSAKDTRLRFPGDSINEDTDVWASRKDDWISFWMAQGGKSKLASSGKVSTNELFWVDLIMKNPLDAEVRLSNVTLVVTVVGDSSTYSFDDDAQVEVIKEVILGPKASVLVPISVESKGPAKLQITHAKYDFLTQLQITEPLASRGRRLHDTPLQRQRPTYAPDVVMQVEVVPSDHKLNITYIEDGRLVLFQGENKAERLWLTNAGTHPIREVWMISGADDEISMGSIEPAEYSTTPSEIVESVNSLRPLEPRRLSLGASKNTILQPGDQVEVPLVFHAGSIGNSELSLLFVFREDESQPFYSTKLARPYEVLSLFETSVTARPSRSQDHVYVLDVDITNTSQTRSVNITQITTISPQWTCSALSESNCGTIPPSQSSRLILGASPWLGGSGSNETLSFICKKLDGILKGGEIESSRPSPIKLQCNHISLSPRKRLIHTSEISNFIHSGRRNFVSQNISQVHSYISSSSYPTIFPLYNPAAVDLVIFWELPSHNISGHLNVHGITLGAGHAALEGILEEAESAKVKRSMYAETRRENMEVLGAIRGSEWNTEMNPVALSLKGIGTKSHDFEQGPCQVSVEFQLRNYSLTLPADYILKLQSEVVISTDFLPPPYLGRLTFRGTIPPSGTVTVQPRLWITRPGTYSLGGWTLETAICIPPSQDVQSSRARHYLQEPSTEQERVCAVVHNFQTSEQNRAETCGI</sequence>
<reference evidence="2" key="1">
    <citation type="submission" date="2020-11" db="EMBL/GenBank/DDBJ databases">
        <authorList>
            <consortium name="DOE Joint Genome Institute"/>
            <person name="Ahrendt S."/>
            <person name="Riley R."/>
            <person name="Andreopoulos W."/>
            <person name="Labutti K."/>
            <person name="Pangilinan J."/>
            <person name="Ruiz-Duenas F.J."/>
            <person name="Barrasa J.M."/>
            <person name="Sanchez-Garcia M."/>
            <person name="Camarero S."/>
            <person name="Miyauchi S."/>
            <person name="Serrano A."/>
            <person name="Linde D."/>
            <person name="Babiker R."/>
            <person name="Drula E."/>
            <person name="Ayuso-Fernandez I."/>
            <person name="Pacheco R."/>
            <person name="Padilla G."/>
            <person name="Ferreira P."/>
            <person name="Barriuso J."/>
            <person name="Kellner H."/>
            <person name="Castanera R."/>
            <person name="Alfaro M."/>
            <person name="Ramirez L."/>
            <person name="Pisabarro A.G."/>
            <person name="Kuo A."/>
            <person name="Tritt A."/>
            <person name="Lipzen A."/>
            <person name="He G."/>
            <person name="Yan M."/>
            <person name="Ng V."/>
            <person name="Cullen D."/>
            <person name="Martin F."/>
            <person name="Rosso M.-N."/>
            <person name="Henrissat B."/>
            <person name="Hibbett D."/>
            <person name="Martinez A.T."/>
            <person name="Grigoriev I.V."/>
        </authorList>
    </citation>
    <scope>NUCLEOTIDE SEQUENCE</scope>
    <source>
        <strain evidence="2">CIRM-BRFM 674</strain>
    </source>
</reference>
<dbReference type="GO" id="GO:1990072">
    <property type="term" value="C:TRAPPIII protein complex"/>
    <property type="evidence" value="ECO:0007669"/>
    <property type="project" value="TreeGrafter"/>
</dbReference>
<dbReference type="Proteomes" id="UP000807469">
    <property type="component" value="Unassembled WGS sequence"/>
</dbReference>
<feature type="compositionally biased region" description="Pro residues" evidence="1">
    <location>
        <begin position="229"/>
        <end position="243"/>
    </location>
</feature>
<comment type="caution">
    <text evidence="2">The sequence shown here is derived from an EMBL/GenBank/DDBJ whole genome shotgun (WGS) entry which is preliminary data.</text>
</comment>
<organism evidence="2 3">
    <name type="scientific">Pholiota conissans</name>
    <dbReference type="NCBI Taxonomy" id="109636"/>
    <lineage>
        <taxon>Eukaryota</taxon>
        <taxon>Fungi</taxon>
        <taxon>Dikarya</taxon>
        <taxon>Basidiomycota</taxon>
        <taxon>Agaricomycotina</taxon>
        <taxon>Agaricomycetes</taxon>
        <taxon>Agaricomycetidae</taxon>
        <taxon>Agaricales</taxon>
        <taxon>Agaricineae</taxon>
        <taxon>Strophariaceae</taxon>
        <taxon>Pholiota</taxon>
    </lineage>
</organism>
<dbReference type="PANTHER" id="PTHR12975:SF6">
    <property type="entry name" value="TRAFFICKING PROTEIN PARTICLE COMPLEX SUBUNIT 8"/>
    <property type="match status" value="1"/>
</dbReference>
<evidence type="ECO:0000313" key="3">
    <source>
        <dbReference type="Proteomes" id="UP000807469"/>
    </source>
</evidence>
<protein>
    <submittedName>
        <fullName evidence="2">Uncharacterized protein</fullName>
    </submittedName>
</protein>
<evidence type="ECO:0000313" key="2">
    <source>
        <dbReference type="EMBL" id="KAF9475629.1"/>
    </source>
</evidence>
<proteinExistence type="predicted"/>
<feature type="region of interest" description="Disordered" evidence="1">
    <location>
        <begin position="325"/>
        <end position="353"/>
    </location>
</feature>
<dbReference type="InterPro" id="IPR024420">
    <property type="entry name" value="TRAPP_III_complex_Trs85"/>
</dbReference>
<gene>
    <name evidence="2" type="ORF">BDN70DRAFT_883515</name>
</gene>
<dbReference type="OrthoDB" id="203724at2759"/>
<feature type="region of interest" description="Disordered" evidence="1">
    <location>
        <begin position="229"/>
        <end position="260"/>
    </location>
</feature>
<dbReference type="EMBL" id="MU155325">
    <property type="protein sequence ID" value="KAF9475629.1"/>
    <property type="molecule type" value="Genomic_DNA"/>
</dbReference>
<name>A0A9P6CWW2_9AGAR</name>
<keyword evidence="3" id="KW-1185">Reference proteome</keyword>
<dbReference type="Pfam" id="PF12739">
    <property type="entry name" value="TRAPPC-Trs85"/>
    <property type="match status" value="1"/>
</dbReference>
<accession>A0A9P6CWW2</accession>
<evidence type="ECO:0000256" key="1">
    <source>
        <dbReference type="SAM" id="MobiDB-lite"/>
    </source>
</evidence>
<dbReference type="PANTHER" id="PTHR12975">
    <property type="entry name" value="TRANSPORT PROTEIN TRAPP"/>
    <property type="match status" value="1"/>
</dbReference>